<dbReference type="InterPro" id="IPR015797">
    <property type="entry name" value="NUDIX_hydrolase-like_dom_sf"/>
</dbReference>
<comment type="cofactor">
    <cofactor evidence="1">
        <name>Mg(2+)</name>
        <dbReference type="ChEBI" id="CHEBI:18420"/>
    </cofactor>
</comment>
<dbReference type="PANTHER" id="PTHR42904:SF6">
    <property type="entry name" value="NAD-CAPPED RNA HYDROLASE NUDT12"/>
    <property type="match status" value="1"/>
</dbReference>
<dbReference type="Pfam" id="PF00293">
    <property type="entry name" value="NUDIX"/>
    <property type="match status" value="1"/>
</dbReference>
<dbReference type="PROSITE" id="PS00893">
    <property type="entry name" value="NUDIX_BOX"/>
    <property type="match status" value="1"/>
</dbReference>
<proteinExistence type="inferred from homology"/>
<evidence type="ECO:0000256" key="3">
    <source>
        <dbReference type="ARBA" id="ARBA00009595"/>
    </source>
</evidence>
<dbReference type="PROSITE" id="PS51462">
    <property type="entry name" value="NUDIX"/>
    <property type="match status" value="1"/>
</dbReference>
<evidence type="ECO:0000313" key="12">
    <source>
        <dbReference type="EMBL" id="BEQ16710.1"/>
    </source>
</evidence>
<dbReference type="NCBIfam" id="NF001299">
    <property type="entry name" value="PRK00241.1"/>
    <property type="match status" value="1"/>
</dbReference>
<dbReference type="PRINTS" id="PR00502">
    <property type="entry name" value="NUDIXFAMILY"/>
</dbReference>
<keyword evidence="13" id="KW-1185">Reference proteome</keyword>
<comment type="similarity">
    <text evidence="3">Belongs to the Nudix hydrolase family. NudC subfamily.</text>
</comment>
<dbReference type="GO" id="GO:0006742">
    <property type="term" value="P:NADP+ catabolic process"/>
    <property type="evidence" value="ECO:0007669"/>
    <property type="project" value="TreeGrafter"/>
</dbReference>
<dbReference type="Pfam" id="PF09296">
    <property type="entry name" value="NUDIX-like"/>
    <property type="match status" value="1"/>
</dbReference>
<evidence type="ECO:0000256" key="6">
    <source>
        <dbReference type="ARBA" id="ARBA00022801"/>
    </source>
</evidence>
<feature type="domain" description="Nudix hydrolase" evidence="11">
    <location>
        <begin position="144"/>
        <end position="268"/>
    </location>
</feature>
<dbReference type="RefSeq" id="WP_338602932.1">
    <property type="nucleotide sequence ID" value="NZ_AP028679.1"/>
</dbReference>
<comment type="catalytic activity">
    <reaction evidence="9">
        <text>a 5'-end NAD(+)-phospho-ribonucleoside in mRNA + H2O = a 5'-end phospho-adenosine-phospho-ribonucleoside in mRNA + beta-nicotinamide D-ribonucleotide + 2 H(+)</text>
        <dbReference type="Rhea" id="RHEA:60876"/>
        <dbReference type="Rhea" id="RHEA-COMP:15698"/>
        <dbReference type="Rhea" id="RHEA-COMP:15719"/>
        <dbReference type="ChEBI" id="CHEBI:14649"/>
        <dbReference type="ChEBI" id="CHEBI:15377"/>
        <dbReference type="ChEBI" id="CHEBI:15378"/>
        <dbReference type="ChEBI" id="CHEBI:144029"/>
        <dbReference type="ChEBI" id="CHEBI:144051"/>
    </reaction>
    <physiologicalReaction direction="left-to-right" evidence="9">
        <dbReference type="Rhea" id="RHEA:60877"/>
    </physiologicalReaction>
</comment>
<dbReference type="Proteomes" id="UP001366166">
    <property type="component" value="Chromosome"/>
</dbReference>
<dbReference type="Pfam" id="PF09297">
    <property type="entry name" value="Zn_ribbon_NUD"/>
    <property type="match status" value="1"/>
</dbReference>
<evidence type="ECO:0000256" key="4">
    <source>
        <dbReference type="ARBA" id="ARBA00012381"/>
    </source>
</evidence>
<protein>
    <recommendedName>
        <fullName evidence="4">NAD(+) diphosphatase</fullName>
        <ecNumber evidence="4">3.6.1.22</ecNumber>
    </recommendedName>
</protein>
<dbReference type="KEGG" id="dmp:FAK_37760"/>
<organism evidence="12 13">
    <name type="scientific">Desulfoferula mesophila</name>
    <dbReference type="NCBI Taxonomy" id="3058419"/>
    <lineage>
        <taxon>Bacteria</taxon>
        <taxon>Pseudomonadati</taxon>
        <taxon>Thermodesulfobacteriota</taxon>
        <taxon>Desulfarculia</taxon>
        <taxon>Desulfarculales</taxon>
        <taxon>Desulfarculaceae</taxon>
        <taxon>Desulfoferula</taxon>
    </lineage>
</organism>
<dbReference type="GO" id="GO:0046872">
    <property type="term" value="F:metal ion binding"/>
    <property type="evidence" value="ECO:0007669"/>
    <property type="project" value="UniProtKB-KW"/>
</dbReference>
<dbReference type="AlphaFoldDB" id="A0AAU9EIY4"/>
<dbReference type="Gene3D" id="3.90.79.20">
    <property type="match status" value="1"/>
</dbReference>
<keyword evidence="5" id="KW-0479">Metal-binding</keyword>
<dbReference type="GO" id="GO:0005829">
    <property type="term" value="C:cytosol"/>
    <property type="evidence" value="ECO:0007669"/>
    <property type="project" value="TreeGrafter"/>
</dbReference>
<keyword evidence="8" id="KW-0520">NAD</keyword>
<dbReference type="EMBL" id="AP028679">
    <property type="protein sequence ID" value="BEQ16710.1"/>
    <property type="molecule type" value="Genomic_DNA"/>
</dbReference>
<evidence type="ECO:0000256" key="9">
    <source>
        <dbReference type="ARBA" id="ARBA00023679"/>
    </source>
</evidence>
<dbReference type="Gene3D" id="3.90.79.10">
    <property type="entry name" value="Nucleoside Triphosphate Pyrophosphohydrolase"/>
    <property type="match status" value="1"/>
</dbReference>
<reference evidence="13" key="1">
    <citation type="journal article" date="2023" name="Arch. Microbiol.">
        <title>Desulfoferula mesophilus gen. nov. sp. nov., a mesophilic sulfate-reducing bacterium isolated from a brackish lake sediment.</title>
        <authorList>
            <person name="Watanabe T."/>
            <person name="Yabe T."/>
            <person name="Tsuji J.M."/>
            <person name="Fukui M."/>
        </authorList>
    </citation>
    <scope>NUCLEOTIDE SEQUENCE [LARGE SCALE GENOMIC DNA]</scope>
    <source>
        <strain evidence="13">12FAK</strain>
    </source>
</reference>
<dbReference type="InterPro" id="IPR050241">
    <property type="entry name" value="NAD-cap_RNA_hydrolase_NudC"/>
</dbReference>
<accession>A0AAU9EIY4</accession>
<dbReference type="InterPro" id="IPR020476">
    <property type="entry name" value="Nudix_hydrolase"/>
</dbReference>
<keyword evidence="6 10" id="KW-0378">Hydrolase</keyword>
<evidence type="ECO:0000256" key="10">
    <source>
        <dbReference type="RuleBase" id="RU003476"/>
    </source>
</evidence>
<name>A0AAU9EIY4_9BACT</name>
<sequence>MSDEFIAGFNPPPDDGGPAWWLIYHEDKFLVQDEDPPRLPLARQVWELGLTLETARYLGQWQGRPAYAATLGHPAATPEGYAWHGLYGLAMGWPEGLTALGGRAKQILAWERRNRFCGVCASPMIDDPKERARRCPRCGLVAYPRVSPAVIMAVQREGKVLLGRSPRFAPGRMSVLAGFVEPGETLEQTVAREIKEEVGIAVTDIRYFASQPWPFPDSLMVGFTCQWVAGEIEVDGEEIVEAGWYGLEDLPRIPPRSTIARRLIDHVVVGAQHLGSTGWR</sequence>
<dbReference type="CDD" id="cd03429">
    <property type="entry name" value="NUDIX_NADH_pyrophosphatase_Nudt13"/>
    <property type="match status" value="1"/>
</dbReference>
<dbReference type="GO" id="GO:0035529">
    <property type="term" value="F:NADH pyrophosphatase activity"/>
    <property type="evidence" value="ECO:0007669"/>
    <property type="project" value="TreeGrafter"/>
</dbReference>
<keyword evidence="7" id="KW-0460">Magnesium</keyword>
<dbReference type="GO" id="GO:0019677">
    <property type="term" value="P:NAD+ catabolic process"/>
    <property type="evidence" value="ECO:0007669"/>
    <property type="project" value="TreeGrafter"/>
</dbReference>
<dbReference type="InterPro" id="IPR020084">
    <property type="entry name" value="NUDIX_hydrolase_CS"/>
</dbReference>
<evidence type="ECO:0000259" key="11">
    <source>
        <dbReference type="PROSITE" id="PS51462"/>
    </source>
</evidence>
<evidence type="ECO:0000256" key="2">
    <source>
        <dbReference type="ARBA" id="ARBA00001947"/>
    </source>
</evidence>
<gene>
    <name evidence="12" type="ORF">FAK_37760</name>
</gene>
<dbReference type="InterPro" id="IPR015375">
    <property type="entry name" value="NADH_PPase-like_N"/>
</dbReference>
<evidence type="ECO:0000256" key="7">
    <source>
        <dbReference type="ARBA" id="ARBA00022842"/>
    </source>
</evidence>
<dbReference type="InterPro" id="IPR049734">
    <property type="entry name" value="NudC-like_C"/>
</dbReference>
<dbReference type="InterPro" id="IPR015376">
    <property type="entry name" value="Znr_NADH_PPase"/>
</dbReference>
<comment type="cofactor">
    <cofactor evidence="2">
        <name>Zn(2+)</name>
        <dbReference type="ChEBI" id="CHEBI:29105"/>
    </cofactor>
</comment>
<evidence type="ECO:0000313" key="13">
    <source>
        <dbReference type="Proteomes" id="UP001366166"/>
    </source>
</evidence>
<dbReference type="SUPFAM" id="SSF55811">
    <property type="entry name" value="Nudix"/>
    <property type="match status" value="2"/>
</dbReference>
<evidence type="ECO:0000256" key="1">
    <source>
        <dbReference type="ARBA" id="ARBA00001946"/>
    </source>
</evidence>
<dbReference type="InterPro" id="IPR000086">
    <property type="entry name" value="NUDIX_hydrolase_dom"/>
</dbReference>
<evidence type="ECO:0000256" key="5">
    <source>
        <dbReference type="ARBA" id="ARBA00022723"/>
    </source>
</evidence>
<dbReference type="PANTHER" id="PTHR42904">
    <property type="entry name" value="NUDIX HYDROLASE, NUDC SUBFAMILY"/>
    <property type="match status" value="1"/>
</dbReference>
<evidence type="ECO:0000256" key="8">
    <source>
        <dbReference type="ARBA" id="ARBA00023027"/>
    </source>
</evidence>
<dbReference type="EC" id="3.6.1.22" evidence="4"/>